<comment type="similarity">
    <text evidence="1">Belongs to the ATP-dependent AMP-binding enzyme family.</text>
</comment>
<evidence type="ECO:0000259" key="3">
    <source>
        <dbReference type="Pfam" id="PF00501"/>
    </source>
</evidence>
<gene>
    <name evidence="5" type="ORF">A6A03_11400</name>
</gene>
<dbReference type="InterPro" id="IPR025110">
    <property type="entry name" value="AMP-bd_C"/>
</dbReference>
<dbReference type="FunFam" id="3.30.300.30:FF:000008">
    <property type="entry name" value="2,3-dihydroxybenzoate-AMP ligase"/>
    <property type="match status" value="1"/>
</dbReference>
<reference evidence="5 6" key="1">
    <citation type="submission" date="2016-04" db="EMBL/GenBank/DDBJ databases">
        <title>Chloroflexus islandicus sp. nov., a thermophilic filamentous anoxygenic phototrophic bacterium from geyser Strokkur (Iceland).</title>
        <authorList>
            <person name="Gaisin V.A."/>
            <person name="Kalashnikov A.M."/>
            <person name="Sukhacheva M.V."/>
            <person name="Grouzdev D.S."/>
            <person name="Ivanov T.M."/>
            <person name="Kuznetsov B."/>
            <person name="Gorlenko V.M."/>
        </authorList>
    </citation>
    <scope>NUCLEOTIDE SEQUENCE [LARGE SCALE GENOMIC DNA]</scope>
    <source>
        <strain evidence="6">isl-2</strain>
    </source>
</reference>
<dbReference type="PROSITE" id="PS00455">
    <property type="entry name" value="AMP_BINDING"/>
    <property type="match status" value="1"/>
</dbReference>
<dbReference type="InterPro" id="IPR020845">
    <property type="entry name" value="AMP-binding_CS"/>
</dbReference>
<dbReference type="GO" id="GO:0006631">
    <property type="term" value="P:fatty acid metabolic process"/>
    <property type="evidence" value="ECO:0007669"/>
    <property type="project" value="TreeGrafter"/>
</dbReference>
<feature type="domain" description="AMP-dependent synthetase/ligase" evidence="3">
    <location>
        <begin position="12"/>
        <end position="374"/>
    </location>
</feature>
<dbReference type="Gene3D" id="3.30.300.30">
    <property type="match status" value="1"/>
</dbReference>
<dbReference type="Pfam" id="PF00501">
    <property type="entry name" value="AMP-binding"/>
    <property type="match status" value="1"/>
</dbReference>
<dbReference type="Gene3D" id="3.40.50.12780">
    <property type="entry name" value="N-terminal domain of ligase-like"/>
    <property type="match status" value="1"/>
</dbReference>
<dbReference type="InterPro" id="IPR042099">
    <property type="entry name" value="ANL_N_sf"/>
</dbReference>
<dbReference type="RefSeq" id="WP_066785178.1">
    <property type="nucleotide sequence ID" value="NZ_LWQS01000041.1"/>
</dbReference>
<accession>A0A178MFR4</accession>
<dbReference type="PANTHER" id="PTHR43201:SF5">
    <property type="entry name" value="MEDIUM-CHAIN ACYL-COA LIGASE ACSF2, MITOCHONDRIAL"/>
    <property type="match status" value="1"/>
</dbReference>
<protein>
    <submittedName>
        <fullName evidence="5">Long-chain fatty acid--CoA ligase</fullName>
    </submittedName>
</protein>
<dbReference type="OrthoDB" id="9781737at2"/>
<sequence>MDVMNLGDWLGRRAQLSPHTVALFDAQHGMRPITYGEWNAVANRTANLLRALGVERGDRVATLAQNCVDLLDLWFACAKLGAILQPLNWRLTAAELSDLIADGEPKVLAYGPEYAAMTLTLRAQAPSVAHWLAIDGAPPADPSDPTIAQRDTLPAECTPVTLSWNDPWVICYTGGSTGLPKGAILTYRSITANAVNTVMSWQLRPDDVAILNAPLFHTGGLNVFTAPLVQIGGASIVCRGFNVDQVFDLIDHGPATLFFGVPTMFIAMQQHPRWPTVDFSRMRIVISGGAPCPEPVFHAFWERGIDFKTGYGLTEAGPNTFWLPPELVRAKPGAVGYPLMFIDVRVVASDGRLCGPDEVGELQIRGPHVCAGYWRRPAETAAAFVDGWLRTGDLASVDTDGCYRIVGRLKDVIISGGENIYPAEVESVLAGHPAVAEVALVGMPDPHWGEVGWAAVVVRPGSDFSDQDLLAFAGARLARYKLPKRVVTLPELPKTGAGKIDKQALKRMFQQDGGNAASAEG</sequence>
<keyword evidence="6" id="KW-1185">Reference proteome</keyword>
<evidence type="ECO:0000256" key="1">
    <source>
        <dbReference type="ARBA" id="ARBA00006432"/>
    </source>
</evidence>
<dbReference type="EMBL" id="LWQS01000041">
    <property type="protein sequence ID" value="OAN46905.1"/>
    <property type="molecule type" value="Genomic_DNA"/>
</dbReference>
<organism evidence="5 6">
    <name type="scientific">Chloroflexus islandicus</name>
    <dbReference type="NCBI Taxonomy" id="1707952"/>
    <lineage>
        <taxon>Bacteria</taxon>
        <taxon>Bacillati</taxon>
        <taxon>Chloroflexota</taxon>
        <taxon>Chloroflexia</taxon>
        <taxon>Chloroflexales</taxon>
        <taxon>Chloroflexineae</taxon>
        <taxon>Chloroflexaceae</taxon>
        <taxon>Chloroflexus</taxon>
    </lineage>
</organism>
<keyword evidence="2 5" id="KW-0436">Ligase</keyword>
<feature type="domain" description="AMP-binding enzyme C-terminal" evidence="4">
    <location>
        <begin position="424"/>
        <end position="499"/>
    </location>
</feature>
<proteinExistence type="inferred from homology"/>
<evidence type="ECO:0000259" key="4">
    <source>
        <dbReference type="Pfam" id="PF13193"/>
    </source>
</evidence>
<dbReference type="GO" id="GO:0031956">
    <property type="term" value="F:medium-chain fatty acid-CoA ligase activity"/>
    <property type="evidence" value="ECO:0007669"/>
    <property type="project" value="TreeGrafter"/>
</dbReference>
<name>A0A178MFR4_9CHLR</name>
<dbReference type="AlphaFoldDB" id="A0A178MFR4"/>
<dbReference type="STRING" id="1707952.A6A03_11400"/>
<comment type="caution">
    <text evidence="5">The sequence shown here is derived from an EMBL/GenBank/DDBJ whole genome shotgun (WGS) entry which is preliminary data.</text>
</comment>
<dbReference type="CDD" id="cd17631">
    <property type="entry name" value="FACL_FadD13-like"/>
    <property type="match status" value="1"/>
</dbReference>
<dbReference type="SUPFAM" id="SSF56801">
    <property type="entry name" value="Acetyl-CoA synthetase-like"/>
    <property type="match status" value="1"/>
</dbReference>
<dbReference type="Pfam" id="PF13193">
    <property type="entry name" value="AMP-binding_C"/>
    <property type="match status" value="1"/>
</dbReference>
<evidence type="ECO:0000313" key="6">
    <source>
        <dbReference type="Proteomes" id="UP000078287"/>
    </source>
</evidence>
<evidence type="ECO:0000313" key="5">
    <source>
        <dbReference type="EMBL" id="OAN46905.1"/>
    </source>
</evidence>
<dbReference type="PANTHER" id="PTHR43201">
    <property type="entry name" value="ACYL-COA SYNTHETASE"/>
    <property type="match status" value="1"/>
</dbReference>
<dbReference type="InterPro" id="IPR000873">
    <property type="entry name" value="AMP-dep_synth/lig_dom"/>
</dbReference>
<dbReference type="InterPro" id="IPR045851">
    <property type="entry name" value="AMP-bd_C_sf"/>
</dbReference>
<evidence type="ECO:0000256" key="2">
    <source>
        <dbReference type="ARBA" id="ARBA00022598"/>
    </source>
</evidence>
<dbReference type="Proteomes" id="UP000078287">
    <property type="component" value="Unassembled WGS sequence"/>
</dbReference>